<dbReference type="InterPro" id="IPR003594">
    <property type="entry name" value="HATPase_dom"/>
</dbReference>
<keyword evidence="7" id="KW-0175">Coiled coil</keyword>
<comment type="catalytic activity">
    <reaction evidence="1">
        <text>ATP + protein L-histidine = ADP + protein N-phospho-L-histidine.</text>
        <dbReference type="EC" id="2.7.13.3"/>
    </reaction>
</comment>
<dbReference type="PANTHER" id="PTHR43047:SF72">
    <property type="entry name" value="OSMOSENSING HISTIDINE PROTEIN KINASE SLN1"/>
    <property type="match status" value="1"/>
</dbReference>
<feature type="transmembrane region" description="Helical" evidence="8">
    <location>
        <begin position="426"/>
        <end position="449"/>
    </location>
</feature>
<evidence type="ECO:0000256" key="2">
    <source>
        <dbReference type="ARBA" id="ARBA00012438"/>
    </source>
</evidence>
<dbReference type="SMART" id="SM00448">
    <property type="entry name" value="REC"/>
    <property type="match status" value="1"/>
</dbReference>
<proteinExistence type="predicted"/>
<dbReference type="Gene3D" id="1.10.287.130">
    <property type="match status" value="1"/>
</dbReference>
<dbReference type="RefSeq" id="WP_094456682.1">
    <property type="nucleotide sequence ID" value="NZ_NOXU01000029.1"/>
</dbReference>
<feature type="transmembrane region" description="Helical" evidence="8">
    <location>
        <begin position="455"/>
        <end position="475"/>
    </location>
</feature>
<dbReference type="InterPro" id="IPR001789">
    <property type="entry name" value="Sig_transdc_resp-reg_receiver"/>
</dbReference>
<feature type="transmembrane region" description="Helical" evidence="8">
    <location>
        <begin position="607"/>
        <end position="626"/>
    </location>
</feature>
<evidence type="ECO:0000256" key="1">
    <source>
        <dbReference type="ARBA" id="ARBA00000085"/>
    </source>
</evidence>
<feature type="coiled-coil region" evidence="7">
    <location>
        <begin position="634"/>
        <end position="668"/>
    </location>
</feature>
<comment type="caution">
    <text evidence="11">The sequence shown here is derived from an EMBL/GenBank/DDBJ whole genome shotgun (WGS) entry which is preliminary data.</text>
</comment>
<reference evidence="11 12" key="1">
    <citation type="submission" date="2017-07" db="EMBL/GenBank/DDBJ databases">
        <title>Niveispirillum cyanobacteriorum sp. nov., isolated from cyanobacterial aggregates in a eutrophic lake.</title>
        <authorList>
            <person name="Cai H."/>
        </authorList>
    </citation>
    <scope>NUCLEOTIDE SEQUENCE [LARGE SCALE GENOMIC DNA]</scope>
    <source>
        <strain evidence="12">TH1-14</strain>
    </source>
</reference>
<evidence type="ECO:0000313" key="12">
    <source>
        <dbReference type="Proteomes" id="UP000216998"/>
    </source>
</evidence>
<dbReference type="PANTHER" id="PTHR43047">
    <property type="entry name" value="TWO-COMPONENT HISTIDINE PROTEIN KINASE"/>
    <property type="match status" value="1"/>
</dbReference>
<feature type="transmembrane region" description="Helical" evidence="8">
    <location>
        <begin position="216"/>
        <end position="234"/>
    </location>
</feature>
<dbReference type="Pfam" id="PF00072">
    <property type="entry name" value="Response_reg"/>
    <property type="match status" value="1"/>
</dbReference>
<dbReference type="Gene3D" id="3.30.565.10">
    <property type="entry name" value="Histidine kinase-like ATPase, C-terminal domain"/>
    <property type="match status" value="1"/>
</dbReference>
<evidence type="ECO:0000259" key="10">
    <source>
        <dbReference type="PROSITE" id="PS50110"/>
    </source>
</evidence>
<keyword evidence="3 6" id="KW-0597">Phosphoprotein</keyword>
<dbReference type="InterPro" id="IPR036890">
    <property type="entry name" value="HATPase_C_sf"/>
</dbReference>
<name>A0A255YYF1_9PROT</name>
<evidence type="ECO:0000313" key="11">
    <source>
        <dbReference type="EMBL" id="OYQ34273.1"/>
    </source>
</evidence>
<sequence length="1120" mass="122055">MLKSLPIVRVRRQYNRWVSDQTVEDYALRFTADRARRWSPFRVGNTAMGAISFLACEAIGASITLAYGFTNAMAAIVLVALLVLATGVPIAYYAAKFGVDMDLLTRGAGFGYIGSTFTSLIYAGFTFILLALEAAIMSEALTLCLGIPLWLSHMISALIVLPIAIHGIRKISLMQVWTQPIWLILQLSPLVFVVLAEPGELSGWTSLAGLHAPEGGFSLLAFGLATSVLLSLLPQIGEQVDYLRFLPDRRRAGPVGWWSAMLIAGPGWIFIGGAKLVAGSLLGYAAMQAGMSALEAATPTAMYRMVFERIVSSPGLALALTVVFIVVCQAKINVTNAYAGSIAWSNFFSRLTHSHPGRVVWLVFNVMLALMLMEMGIFKVIESILGIYANLAVAWVGALTADLLVNKRLGWSPPSIEFRRAHLYDINPVGVGAMGISLLLSLTSSFGLLGEVARAFAPLIGLVAAFVSAPVIAWASKGRYYIARQPDVLPTEGGLIRCSVCENMFEPPDMSYCPAYGAPICSLCCSLETRCHDRCKVRATLGEQLADMVGKHLPAALRRWLGSRIGRFAAIMALLTAGMAMLLALIGTQYGAIPGVPKETVRTTLQIVFAAALIIMGLAAWAIVLAHESRRLAEEESERRMALLQDEIEAHEQTDAALQKAKEAAESANIAKTRFIAGLSHEVRTPLNSINGYAQLLERGGLRQPEDAVRVIRRSAEHITRLVDGLMDISKIETGTVQISRDVVDLPAFLAQLADMFGPQAAAKDVAFEYWPDPTIPRFVVTDEKRLGQILMNLLSNAVKYTERGQVRFSVRRRGETAEFEVADTGIGVAPEDRERIFLPFDRGNLPSRMDAIPGTGLGLTITRLLTHVLGGELTMDSQPGKGSSFKVRMLLSEVRAPIQARPSHRVLGYHGDRRTILLCDDDAQHLSMMRQLLEPLGFDLIFACNGAECLDLAPRHKPDLLILDISMPGLNGWQVAQALRDGGMEDLLILLLSAEAHDLAERGRGADQPHDDFLVKPVDITQLLERLEVLLDLEWRREEPATEGVPLAPALTPAEIAGLLNLAKIGHARGIELLLRELRAEYPGHDGWFDRLSLLAQGFEYERLAEVLGTAGMTGAEHA</sequence>
<dbReference type="OrthoDB" id="9801651at2"/>
<dbReference type="SUPFAM" id="SSF47384">
    <property type="entry name" value="Homodimeric domain of signal transducing histidine kinase"/>
    <property type="match status" value="1"/>
</dbReference>
<accession>A0A255YYF1</accession>
<dbReference type="PROSITE" id="PS50109">
    <property type="entry name" value="HIS_KIN"/>
    <property type="match status" value="1"/>
</dbReference>
<feature type="transmembrane region" description="Helical" evidence="8">
    <location>
        <begin position="46"/>
        <end position="67"/>
    </location>
</feature>
<feature type="transmembrane region" description="Helical" evidence="8">
    <location>
        <begin position="306"/>
        <end position="328"/>
    </location>
</feature>
<dbReference type="Pfam" id="PF00512">
    <property type="entry name" value="HisKA"/>
    <property type="match status" value="1"/>
</dbReference>
<organism evidence="11 12">
    <name type="scientific">Niveispirillum lacus</name>
    <dbReference type="NCBI Taxonomy" id="1981099"/>
    <lineage>
        <taxon>Bacteria</taxon>
        <taxon>Pseudomonadati</taxon>
        <taxon>Pseudomonadota</taxon>
        <taxon>Alphaproteobacteria</taxon>
        <taxon>Rhodospirillales</taxon>
        <taxon>Azospirillaceae</taxon>
        <taxon>Niveispirillum</taxon>
    </lineage>
</organism>
<evidence type="ECO:0000256" key="7">
    <source>
        <dbReference type="SAM" id="Coils"/>
    </source>
</evidence>
<dbReference type="PROSITE" id="PS50110">
    <property type="entry name" value="RESPONSE_REGULATORY"/>
    <property type="match status" value="1"/>
</dbReference>
<evidence type="ECO:0000256" key="4">
    <source>
        <dbReference type="ARBA" id="ARBA00022679"/>
    </source>
</evidence>
<feature type="modified residue" description="4-aspartylphosphate" evidence="6">
    <location>
        <position position="965"/>
    </location>
</feature>
<dbReference type="PRINTS" id="PR00344">
    <property type="entry name" value="BCTRLSENSOR"/>
</dbReference>
<dbReference type="EC" id="2.7.13.3" evidence="2"/>
<dbReference type="InterPro" id="IPR011006">
    <property type="entry name" value="CheY-like_superfamily"/>
</dbReference>
<dbReference type="SUPFAM" id="SSF52172">
    <property type="entry name" value="CheY-like"/>
    <property type="match status" value="1"/>
</dbReference>
<dbReference type="Gene3D" id="3.40.50.2300">
    <property type="match status" value="1"/>
</dbReference>
<feature type="domain" description="Response regulatory" evidence="10">
    <location>
        <begin position="916"/>
        <end position="1032"/>
    </location>
</feature>
<evidence type="ECO:0000256" key="3">
    <source>
        <dbReference type="ARBA" id="ARBA00022553"/>
    </source>
</evidence>
<dbReference type="InterPro" id="IPR005467">
    <property type="entry name" value="His_kinase_dom"/>
</dbReference>
<dbReference type="AlphaFoldDB" id="A0A255YYF1"/>
<dbReference type="GO" id="GO:0009927">
    <property type="term" value="F:histidine phosphotransfer kinase activity"/>
    <property type="evidence" value="ECO:0007669"/>
    <property type="project" value="TreeGrafter"/>
</dbReference>
<keyword evidence="8" id="KW-0812">Transmembrane</keyword>
<dbReference type="InterPro" id="IPR003661">
    <property type="entry name" value="HisK_dim/P_dom"/>
</dbReference>
<dbReference type="EMBL" id="NOXU01000029">
    <property type="protein sequence ID" value="OYQ34273.1"/>
    <property type="molecule type" value="Genomic_DNA"/>
</dbReference>
<feature type="domain" description="Histidine kinase" evidence="9">
    <location>
        <begin position="678"/>
        <end position="894"/>
    </location>
</feature>
<feature type="transmembrane region" description="Helical" evidence="8">
    <location>
        <begin position="176"/>
        <end position="196"/>
    </location>
</feature>
<dbReference type="CDD" id="cd00082">
    <property type="entry name" value="HisKA"/>
    <property type="match status" value="1"/>
</dbReference>
<evidence type="ECO:0000259" key="9">
    <source>
        <dbReference type="PROSITE" id="PS50109"/>
    </source>
</evidence>
<dbReference type="Pfam" id="PF02518">
    <property type="entry name" value="HATPase_c"/>
    <property type="match status" value="1"/>
</dbReference>
<feature type="transmembrane region" description="Helical" evidence="8">
    <location>
        <begin position="387"/>
        <end position="405"/>
    </location>
</feature>
<feature type="transmembrane region" description="Helical" evidence="8">
    <location>
        <begin position="140"/>
        <end position="164"/>
    </location>
</feature>
<keyword evidence="12" id="KW-1185">Reference proteome</keyword>
<keyword evidence="8" id="KW-0472">Membrane</keyword>
<dbReference type="SMART" id="SM00388">
    <property type="entry name" value="HisKA"/>
    <property type="match status" value="1"/>
</dbReference>
<dbReference type="SMART" id="SM00387">
    <property type="entry name" value="HATPase_c"/>
    <property type="match status" value="1"/>
</dbReference>
<dbReference type="Proteomes" id="UP000216998">
    <property type="component" value="Unassembled WGS sequence"/>
</dbReference>
<dbReference type="SUPFAM" id="SSF55874">
    <property type="entry name" value="ATPase domain of HSP90 chaperone/DNA topoisomerase II/histidine kinase"/>
    <property type="match status" value="1"/>
</dbReference>
<evidence type="ECO:0000256" key="8">
    <source>
        <dbReference type="SAM" id="Phobius"/>
    </source>
</evidence>
<dbReference type="GO" id="GO:0005886">
    <property type="term" value="C:plasma membrane"/>
    <property type="evidence" value="ECO:0007669"/>
    <property type="project" value="TreeGrafter"/>
</dbReference>
<keyword evidence="4" id="KW-0808">Transferase</keyword>
<feature type="transmembrane region" description="Helical" evidence="8">
    <location>
        <begin position="568"/>
        <end position="587"/>
    </location>
</feature>
<feature type="transmembrane region" description="Helical" evidence="8">
    <location>
        <begin position="107"/>
        <end position="128"/>
    </location>
</feature>
<feature type="transmembrane region" description="Helical" evidence="8">
    <location>
        <begin position="73"/>
        <end position="95"/>
    </location>
</feature>
<feature type="transmembrane region" description="Helical" evidence="8">
    <location>
        <begin position="255"/>
        <end position="286"/>
    </location>
</feature>
<keyword evidence="8" id="KW-1133">Transmembrane helix</keyword>
<feature type="transmembrane region" description="Helical" evidence="8">
    <location>
        <begin position="359"/>
        <end position="381"/>
    </location>
</feature>
<evidence type="ECO:0000256" key="5">
    <source>
        <dbReference type="ARBA" id="ARBA00022777"/>
    </source>
</evidence>
<dbReference type="InterPro" id="IPR004358">
    <property type="entry name" value="Sig_transdc_His_kin-like_C"/>
</dbReference>
<protein>
    <recommendedName>
        <fullName evidence="2">histidine kinase</fullName>
        <ecNumber evidence="2">2.7.13.3</ecNumber>
    </recommendedName>
</protein>
<gene>
    <name evidence="11" type="ORF">CHU95_12585</name>
</gene>
<keyword evidence="5 11" id="KW-0418">Kinase</keyword>
<evidence type="ECO:0000256" key="6">
    <source>
        <dbReference type="PROSITE-ProRule" id="PRU00169"/>
    </source>
</evidence>
<dbReference type="GO" id="GO:0000155">
    <property type="term" value="F:phosphorelay sensor kinase activity"/>
    <property type="evidence" value="ECO:0007669"/>
    <property type="project" value="InterPro"/>
</dbReference>
<dbReference type="InterPro" id="IPR036097">
    <property type="entry name" value="HisK_dim/P_sf"/>
</dbReference>
<dbReference type="Gene3D" id="1.10.4160.10">
    <property type="entry name" value="Hydantoin permease"/>
    <property type="match status" value="1"/>
</dbReference>